<dbReference type="Proteomes" id="UP001372338">
    <property type="component" value="Unassembled WGS sequence"/>
</dbReference>
<proteinExistence type="predicted"/>
<name>A0AAN9F6C0_CROPI</name>
<feature type="region of interest" description="Disordered" evidence="1">
    <location>
        <begin position="500"/>
        <end position="528"/>
    </location>
</feature>
<feature type="compositionally biased region" description="Basic and acidic residues" evidence="1">
    <location>
        <begin position="193"/>
        <end position="209"/>
    </location>
</feature>
<dbReference type="AlphaFoldDB" id="A0AAN9F6C0"/>
<feature type="region of interest" description="Disordered" evidence="1">
    <location>
        <begin position="149"/>
        <end position="176"/>
    </location>
</feature>
<evidence type="ECO:0000259" key="2">
    <source>
        <dbReference type="Pfam" id="PF20435"/>
    </source>
</evidence>
<feature type="region of interest" description="Disordered" evidence="1">
    <location>
        <begin position="551"/>
        <end position="615"/>
    </location>
</feature>
<protein>
    <recommendedName>
        <fullName evidence="2">Meiosis-specific protein ASY3-like coiled-coil domain-containing protein</fullName>
    </recommendedName>
</protein>
<dbReference type="InterPro" id="IPR037731">
    <property type="entry name" value="ASY3-like"/>
</dbReference>
<evidence type="ECO:0000313" key="3">
    <source>
        <dbReference type="EMBL" id="KAK7269539.1"/>
    </source>
</evidence>
<dbReference type="PANTHER" id="PTHR36027">
    <property type="entry name" value="MEIOSIS-SPECIFIC PROTEIN ASY3"/>
    <property type="match status" value="1"/>
</dbReference>
<feature type="compositionally biased region" description="Low complexity" evidence="1">
    <location>
        <begin position="508"/>
        <end position="518"/>
    </location>
</feature>
<feature type="compositionally biased region" description="Basic residues" evidence="1">
    <location>
        <begin position="289"/>
        <end position="301"/>
    </location>
</feature>
<keyword evidence="4" id="KW-1185">Reference proteome</keyword>
<reference evidence="3 4" key="1">
    <citation type="submission" date="2024-01" db="EMBL/GenBank/DDBJ databases">
        <title>The genomes of 5 underutilized Papilionoideae crops provide insights into root nodulation and disease resistanc.</title>
        <authorList>
            <person name="Yuan L."/>
        </authorList>
    </citation>
    <scope>NUCLEOTIDE SEQUENCE [LARGE SCALE GENOMIC DNA]</scope>
    <source>
        <strain evidence="3">ZHUSHIDOU_FW_LH</strain>
        <tissue evidence="3">Leaf</tissue>
    </source>
</reference>
<dbReference type="InterPro" id="IPR046845">
    <property type="entry name" value="ASY3-like_CC"/>
</dbReference>
<dbReference type="Pfam" id="PF20435">
    <property type="entry name" value="ASY3-like"/>
    <property type="match status" value="1"/>
</dbReference>
<feature type="compositionally biased region" description="Polar residues" evidence="1">
    <location>
        <begin position="149"/>
        <end position="158"/>
    </location>
</feature>
<feature type="compositionally biased region" description="Basic and acidic residues" evidence="1">
    <location>
        <begin position="555"/>
        <end position="584"/>
    </location>
</feature>
<organism evidence="3 4">
    <name type="scientific">Crotalaria pallida</name>
    <name type="common">Smooth rattlebox</name>
    <name type="synonym">Crotalaria striata</name>
    <dbReference type="NCBI Taxonomy" id="3830"/>
    <lineage>
        <taxon>Eukaryota</taxon>
        <taxon>Viridiplantae</taxon>
        <taxon>Streptophyta</taxon>
        <taxon>Embryophyta</taxon>
        <taxon>Tracheophyta</taxon>
        <taxon>Spermatophyta</taxon>
        <taxon>Magnoliopsida</taxon>
        <taxon>eudicotyledons</taxon>
        <taxon>Gunneridae</taxon>
        <taxon>Pentapetalae</taxon>
        <taxon>rosids</taxon>
        <taxon>fabids</taxon>
        <taxon>Fabales</taxon>
        <taxon>Fabaceae</taxon>
        <taxon>Papilionoideae</taxon>
        <taxon>50 kb inversion clade</taxon>
        <taxon>genistoids sensu lato</taxon>
        <taxon>core genistoids</taxon>
        <taxon>Crotalarieae</taxon>
        <taxon>Crotalaria</taxon>
    </lineage>
</organism>
<gene>
    <name evidence="3" type="ORF">RIF29_22270</name>
</gene>
<evidence type="ECO:0000256" key="1">
    <source>
        <dbReference type="SAM" id="MobiDB-lite"/>
    </source>
</evidence>
<feature type="domain" description="Meiosis-specific protein ASY3-like coiled-coil" evidence="2">
    <location>
        <begin position="11"/>
        <end position="827"/>
    </location>
</feature>
<evidence type="ECO:0000313" key="4">
    <source>
        <dbReference type="Proteomes" id="UP001372338"/>
    </source>
</evidence>
<feature type="compositionally biased region" description="Basic and acidic residues" evidence="1">
    <location>
        <begin position="238"/>
        <end position="260"/>
    </location>
</feature>
<dbReference type="GO" id="GO:0051321">
    <property type="term" value="P:meiotic cell cycle"/>
    <property type="evidence" value="ECO:0007669"/>
    <property type="project" value="InterPro"/>
</dbReference>
<sequence>MRRNLHDDQTSECRSFGSNVLHSSQSRKISIGVMADSKGGTRSGTVKGDGPIVVNTERVISNVGNFIGEKSKVEGVTSSFNTKKIGAPEPVKCSWVPKPFYQKTTNFEDILQPNQTSNLLASSVGWDKPNGIESAAGKNSVQLLSKSIQTSKFPSSNHNQKKCDGESSRSKGGKIGAIERVEEFALTTAKEVFEHDKTKPKDKTDKSENSTENLRMKLCQILGTTSTPETQHASSQTRNKDQGEERLSPEQHMNPEDNKFVKTRQYSDTIETDSENPDQTPERPVTRSLTRKRAPSKKQPAKGKNGPSSKDAEDCPQKNIFSFGEKWTGRGDTFPNDGSSMSLKKKGKGKNSKIGTRKACFTENDTRKRDNLPNDGSSMSLKKKSQGKNSKIGLHKTCFTETDATDKLDQDTSKTDLSLHDGASFSLGNKMGGFNGCLPDHQTKFPPTPKMNQRKMYYQPPAVNHTDQHEELEVSENGNKHECRSDPVVQNVAKSQDNFQSPTFQLNTPASSPSSTPKTDQKANDICSPALTERRFSLGAIRKLTTFQTSEPDFDWPREQKKSSDMEDLKYSAPRKETSFFKETEEQDCSSDSSSDESNCSGSQEGSRVRDTAERKSFNLRPVKRLCKHEGIKLNDGSPASLSSKEESDWINEASEQNQDGFVRAVELFASELVKLKNKLKSMTSQKSSEILKSVAEEIHLQLQNVHSQIQTDIGKLMGLGKSKRKRLETRFEDQQIQLRLIYDKFKEEVNLHLQDCRSTVEGLDADQIEIKGALEKQRVAHKKLLSQVEEAVEMQLNDAQRKITATHEMARGKLLQLKHVIAMCLEEGIIS</sequence>
<feature type="compositionally biased region" description="Polar residues" evidence="1">
    <location>
        <begin position="222"/>
        <end position="237"/>
    </location>
</feature>
<feature type="compositionally biased region" description="Low complexity" evidence="1">
    <location>
        <begin position="590"/>
        <end position="605"/>
    </location>
</feature>
<comment type="caution">
    <text evidence="3">The sequence shown here is derived from an EMBL/GenBank/DDBJ whole genome shotgun (WGS) entry which is preliminary data.</text>
</comment>
<dbReference type="EMBL" id="JAYWIO010000004">
    <property type="protein sequence ID" value="KAK7269539.1"/>
    <property type="molecule type" value="Genomic_DNA"/>
</dbReference>
<dbReference type="PANTHER" id="PTHR36027:SF1">
    <property type="entry name" value="MEIOSIS-SPECIFIC PROTEIN ASY3"/>
    <property type="match status" value="1"/>
</dbReference>
<feature type="region of interest" description="Disordered" evidence="1">
    <location>
        <begin position="193"/>
        <end position="395"/>
    </location>
</feature>
<accession>A0AAN9F6C0</accession>